<sequence length="528" mass="60222">DTHRFVDHGYIVIIQDVRGRFASEGTFSMFTNEAKDGYDTIEWAAHLPYSNGNVGMFGLSYYGYTQLLAATEKAPHLKAIFPAQTLNDSRSGATYQNGAFLVGLFQSLILGTFVPDLLKRTYKDDLATYYRMMQKWAQEVDQIEKWYETKPIKDWSILKEFGLEGDFLDMITHELDDEAFWETYSLLEKYPNIQVPAYHLAGWYDCFLYSTIENFKNMRAKTDYMQKLVIGPWAHGNFGHVIGDRSFGMSASEHFIDLKEDLTALHIRWFDHWLKNEDKGFAEEAAVKIFTMGVNQWQEADEWPLPNTAYTPFYLHSNGKANTRFGDGQLTMEKPENDQKHVDQFVYDPTNPVPTTGGGTLYEGVAVEGPYDQRTVEEREDVLVYTSDVLDAPLEVTGPVSVKLWAKTDAKDTDFTAKLVDVAPDGTAYNLTDGIIRARYRHGNEKAGDVDGEIIPYEINLWATSNVFKRGHRIRVEISSSNFPRFDVNPNTGETVIHSDDMQTATQTIYHNETYPSHIMLPVIPNVK</sequence>
<evidence type="ECO:0000256" key="1">
    <source>
        <dbReference type="ARBA" id="ARBA00022801"/>
    </source>
</evidence>
<gene>
    <name evidence="3" type="ORF">H9895_01315</name>
</gene>
<reference evidence="3" key="1">
    <citation type="journal article" date="2021" name="PeerJ">
        <title>Extensive microbial diversity within the chicken gut microbiome revealed by metagenomics and culture.</title>
        <authorList>
            <person name="Gilroy R."/>
            <person name="Ravi A."/>
            <person name="Getino M."/>
            <person name="Pursley I."/>
            <person name="Horton D.L."/>
            <person name="Alikhan N.F."/>
            <person name="Baker D."/>
            <person name="Gharbi K."/>
            <person name="Hall N."/>
            <person name="Watson M."/>
            <person name="Adriaenssens E.M."/>
            <person name="Foster-Nyarko E."/>
            <person name="Jarju S."/>
            <person name="Secka A."/>
            <person name="Antonio M."/>
            <person name="Oren A."/>
            <person name="Chaudhuri R.R."/>
            <person name="La Ragione R."/>
            <person name="Hildebrand F."/>
            <person name="Pallen M.J."/>
        </authorList>
    </citation>
    <scope>NUCLEOTIDE SEQUENCE</scope>
    <source>
        <strain evidence="3">CHK169-2315</strain>
    </source>
</reference>
<dbReference type="InterPro" id="IPR029058">
    <property type="entry name" value="AB_hydrolase_fold"/>
</dbReference>
<dbReference type="Proteomes" id="UP000823937">
    <property type="component" value="Unassembled WGS sequence"/>
</dbReference>
<evidence type="ECO:0000259" key="2">
    <source>
        <dbReference type="SMART" id="SM00939"/>
    </source>
</evidence>
<dbReference type="GO" id="GO:0008239">
    <property type="term" value="F:dipeptidyl-peptidase activity"/>
    <property type="evidence" value="ECO:0007669"/>
    <property type="project" value="InterPro"/>
</dbReference>
<dbReference type="InterPro" id="IPR000383">
    <property type="entry name" value="Xaa-Pro-like_dom"/>
</dbReference>
<dbReference type="InterPro" id="IPR050585">
    <property type="entry name" value="Xaa-Pro_dipeptidyl-ppase/CocE"/>
</dbReference>
<evidence type="ECO:0000313" key="3">
    <source>
        <dbReference type="EMBL" id="HIV73702.1"/>
    </source>
</evidence>
<accession>A0A9D1PKG6</accession>
<dbReference type="SUPFAM" id="SSF53474">
    <property type="entry name" value="alpha/beta-Hydrolases"/>
    <property type="match status" value="1"/>
</dbReference>
<feature type="non-terminal residue" evidence="3">
    <location>
        <position position="1"/>
    </location>
</feature>
<keyword evidence="1 3" id="KW-0378">Hydrolase</keyword>
<dbReference type="Gene3D" id="1.10.3020.10">
    <property type="entry name" value="alpha-amino acid ester hydrolase ( Helical cap domain)"/>
    <property type="match status" value="1"/>
</dbReference>
<dbReference type="SUPFAM" id="SSF49785">
    <property type="entry name" value="Galactose-binding domain-like"/>
    <property type="match status" value="1"/>
</dbReference>
<dbReference type="PANTHER" id="PTHR43056">
    <property type="entry name" value="PEPTIDASE S9 PROLYL OLIGOPEPTIDASE"/>
    <property type="match status" value="1"/>
</dbReference>
<dbReference type="Gene3D" id="3.40.50.1820">
    <property type="entry name" value="alpha/beta hydrolase"/>
    <property type="match status" value="1"/>
</dbReference>
<protein>
    <submittedName>
        <fullName evidence="3">CocE/NonD family hydrolase</fullName>
    </submittedName>
</protein>
<dbReference type="InterPro" id="IPR005674">
    <property type="entry name" value="CocE/Ser_esterase"/>
</dbReference>
<dbReference type="InterPro" id="IPR013736">
    <property type="entry name" value="Xaa-Pro_dipept_C"/>
</dbReference>
<dbReference type="Pfam" id="PF08530">
    <property type="entry name" value="PepX_C"/>
    <property type="match status" value="1"/>
</dbReference>
<comment type="caution">
    <text evidence="3">The sequence shown here is derived from an EMBL/GenBank/DDBJ whole genome shotgun (WGS) entry which is preliminary data.</text>
</comment>
<dbReference type="InterPro" id="IPR008979">
    <property type="entry name" value="Galactose-bd-like_sf"/>
</dbReference>
<dbReference type="AlphaFoldDB" id="A0A9D1PKG6"/>
<dbReference type="NCBIfam" id="TIGR00976">
    <property type="entry name" value="CocE_NonD"/>
    <property type="match status" value="1"/>
</dbReference>
<dbReference type="Pfam" id="PF02129">
    <property type="entry name" value="Peptidase_S15"/>
    <property type="match status" value="1"/>
</dbReference>
<dbReference type="PANTHER" id="PTHR43056:SF10">
    <property type="entry name" value="COCE_NOND FAMILY, PUTATIVE (AFU_ORTHOLOGUE AFUA_7G00600)-RELATED"/>
    <property type="match status" value="1"/>
</dbReference>
<dbReference type="Gene3D" id="2.60.120.260">
    <property type="entry name" value="Galactose-binding domain-like"/>
    <property type="match status" value="1"/>
</dbReference>
<evidence type="ECO:0000313" key="4">
    <source>
        <dbReference type="Proteomes" id="UP000823937"/>
    </source>
</evidence>
<dbReference type="EMBL" id="DXHX01000019">
    <property type="protein sequence ID" value="HIV73702.1"/>
    <property type="molecule type" value="Genomic_DNA"/>
</dbReference>
<reference evidence="3" key="2">
    <citation type="submission" date="2021-04" db="EMBL/GenBank/DDBJ databases">
        <authorList>
            <person name="Gilroy R."/>
        </authorList>
    </citation>
    <scope>NUCLEOTIDE SEQUENCE</scope>
    <source>
        <strain evidence="3">CHK169-2315</strain>
    </source>
</reference>
<dbReference type="SMART" id="SM00939">
    <property type="entry name" value="PepX_C"/>
    <property type="match status" value="1"/>
</dbReference>
<name>A0A9D1PKG6_9BACI</name>
<feature type="domain" description="Xaa-Pro dipeptidyl-peptidase C-terminal" evidence="2">
    <location>
        <begin position="267"/>
        <end position="520"/>
    </location>
</feature>
<proteinExistence type="predicted"/>
<organism evidence="3 4">
    <name type="scientific">Candidatus Pseudogracilibacillus intestinigallinarum</name>
    <dbReference type="NCBI Taxonomy" id="2838742"/>
    <lineage>
        <taxon>Bacteria</taxon>
        <taxon>Bacillati</taxon>
        <taxon>Bacillota</taxon>
        <taxon>Bacilli</taxon>
        <taxon>Bacillales</taxon>
        <taxon>Bacillaceae</taxon>
        <taxon>Pseudogracilibacillus</taxon>
    </lineage>
</organism>